<dbReference type="PANTHER" id="PTHR31313">
    <property type="entry name" value="TY1 ENHANCER ACTIVATOR"/>
    <property type="match status" value="1"/>
</dbReference>
<dbReference type="InterPro" id="IPR001138">
    <property type="entry name" value="Zn2Cys6_DnaBD"/>
</dbReference>
<comment type="subcellular location">
    <subcellularLocation>
        <location evidence="1">Nucleus</location>
    </subcellularLocation>
</comment>
<dbReference type="CDD" id="cd12148">
    <property type="entry name" value="fungal_TF_MHR"/>
    <property type="match status" value="1"/>
</dbReference>
<feature type="compositionally biased region" description="Polar residues" evidence="8">
    <location>
        <begin position="130"/>
        <end position="145"/>
    </location>
</feature>
<feature type="compositionally biased region" description="Basic and acidic residues" evidence="8">
    <location>
        <begin position="673"/>
        <end position="682"/>
    </location>
</feature>
<dbReference type="PANTHER" id="PTHR31313:SF81">
    <property type="entry name" value="TY1 ENHANCER ACTIVATOR"/>
    <property type="match status" value="1"/>
</dbReference>
<evidence type="ECO:0000256" key="8">
    <source>
        <dbReference type="SAM" id="MobiDB-lite"/>
    </source>
</evidence>
<organism evidence="10 11">
    <name type="scientific">Colletotrichum chlorophyti</name>
    <dbReference type="NCBI Taxonomy" id="708187"/>
    <lineage>
        <taxon>Eukaryota</taxon>
        <taxon>Fungi</taxon>
        <taxon>Dikarya</taxon>
        <taxon>Ascomycota</taxon>
        <taxon>Pezizomycotina</taxon>
        <taxon>Sordariomycetes</taxon>
        <taxon>Hypocreomycetidae</taxon>
        <taxon>Glomerellales</taxon>
        <taxon>Glomerellaceae</taxon>
        <taxon>Colletotrichum</taxon>
    </lineage>
</organism>
<evidence type="ECO:0000259" key="9">
    <source>
        <dbReference type="PROSITE" id="PS50048"/>
    </source>
</evidence>
<keyword evidence="4" id="KW-0805">Transcription regulation</keyword>
<evidence type="ECO:0000256" key="4">
    <source>
        <dbReference type="ARBA" id="ARBA00023015"/>
    </source>
</evidence>
<gene>
    <name evidence="10" type="ORF">CCHL11_03064</name>
</gene>
<dbReference type="PROSITE" id="PS50048">
    <property type="entry name" value="ZN2_CY6_FUNGAL_2"/>
    <property type="match status" value="1"/>
</dbReference>
<dbReference type="SMART" id="SM00906">
    <property type="entry name" value="Fungal_trans"/>
    <property type="match status" value="1"/>
</dbReference>
<dbReference type="Proteomes" id="UP000186583">
    <property type="component" value="Unassembled WGS sequence"/>
</dbReference>
<feature type="domain" description="Zn(2)-C6 fungal-type" evidence="9">
    <location>
        <begin position="13"/>
        <end position="52"/>
    </location>
</feature>
<keyword evidence="2" id="KW-0479">Metal-binding</keyword>
<dbReference type="InterPro" id="IPR051615">
    <property type="entry name" value="Transcr_Regulatory_Elem"/>
</dbReference>
<dbReference type="InterPro" id="IPR036864">
    <property type="entry name" value="Zn2-C6_fun-type_DNA-bd_sf"/>
</dbReference>
<feature type="compositionally biased region" description="Polar residues" evidence="8">
    <location>
        <begin position="169"/>
        <end position="187"/>
    </location>
</feature>
<dbReference type="GO" id="GO:0000981">
    <property type="term" value="F:DNA-binding transcription factor activity, RNA polymerase II-specific"/>
    <property type="evidence" value="ECO:0007669"/>
    <property type="project" value="InterPro"/>
</dbReference>
<keyword evidence="7" id="KW-0539">Nucleus</keyword>
<evidence type="ECO:0000256" key="7">
    <source>
        <dbReference type="ARBA" id="ARBA00023242"/>
    </source>
</evidence>
<dbReference type="GO" id="GO:0006351">
    <property type="term" value="P:DNA-templated transcription"/>
    <property type="evidence" value="ECO:0007669"/>
    <property type="project" value="InterPro"/>
</dbReference>
<comment type="caution">
    <text evidence="10">The sequence shown here is derived from an EMBL/GenBank/DDBJ whole genome shotgun (WGS) entry which is preliminary data.</text>
</comment>
<dbReference type="AlphaFoldDB" id="A0A1Q8RGG0"/>
<dbReference type="OrthoDB" id="4161332at2759"/>
<evidence type="ECO:0000256" key="5">
    <source>
        <dbReference type="ARBA" id="ARBA00023125"/>
    </source>
</evidence>
<evidence type="ECO:0000313" key="10">
    <source>
        <dbReference type="EMBL" id="OLN83263.1"/>
    </source>
</evidence>
<keyword evidence="5" id="KW-0238">DNA-binding</keyword>
<sequence>MTRDRHASRASFACVRCKKDKRRCDISQIPSSADGADRSCTSCRNKNEKCEVRYGDDKRTQRQPSETKALQRRMQALEEFVRNVSRVDGQSLGRIHEEDSADQPVELAQTASNVFEPTVQPIPSLARSVSPGTHSTPISISTPEGQTGWPAPSQIDTHSSSHRSMSFSGQNRPKTENNTSDSFRSVSFSGLSRPNLNDIPDHLPLVIEGLTPPESVQDLDQYLDSTNLFPYSDSHAKSYSSPSGMLSPEEDSERQLRAALEHHPEPEPIVAHLLDLFWKWQSSQLLVVDRTLFLHHKQIWDESDGLADRNFYSPCLLYAILALASMVSLDKGVVRYSSLSGSIAGEKFAKQARMLFEAEMDRPTTTTVQAALILGCRYGSMKDNSLGWMYSGIAFRMATKLGLHLDCSKAVAAGHIAQETANLRRRVFWGCHIEDNFFSAYCGHPNSFMDWDITIALPDRPLEYRDQEDSQSSEFLMHSTATLSLICSKILVSIHRQRRHCTSNELWFKASHLHKELWQWHRDLPCCLRWNDDRNTIAQPAVFIIQMNFYFALILLHRPFLRFAGAPLSSQNSKTPTSDSTSTCTIAATNITKLIMRYGRSYNIRQMPPSVIHFIFIAGSIHLFNLRSSKIGSHSALLQSSMEALSELGKSYPVGQKAALELQSLTERWKAAKEVDNSDSERSGGLQMDHNSMEGNPNAMSDVLQMDYSPLGNVEAFPGTKNMCLAEPAFSLSRDGEADGDMMMGQVDDDLTFLGPGWSSDEMAFGNVDINYPWLYNSSNV</sequence>
<protein>
    <submittedName>
        <fullName evidence="10">Nitrogen assimilation transcription factor nit-4-like protein 3</fullName>
    </submittedName>
</protein>
<evidence type="ECO:0000256" key="1">
    <source>
        <dbReference type="ARBA" id="ARBA00004123"/>
    </source>
</evidence>
<dbReference type="GO" id="GO:0003677">
    <property type="term" value="F:DNA binding"/>
    <property type="evidence" value="ECO:0007669"/>
    <property type="project" value="UniProtKB-KW"/>
</dbReference>
<dbReference type="Gene3D" id="4.10.240.10">
    <property type="entry name" value="Zn(2)-C6 fungal-type DNA-binding domain"/>
    <property type="match status" value="1"/>
</dbReference>
<dbReference type="Pfam" id="PF04082">
    <property type="entry name" value="Fungal_trans"/>
    <property type="match status" value="1"/>
</dbReference>
<feature type="region of interest" description="Disordered" evidence="8">
    <location>
        <begin position="673"/>
        <end position="698"/>
    </location>
</feature>
<dbReference type="SUPFAM" id="SSF57701">
    <property type="entry name" value="Zn2/Cys6 DNA-binding domain"/>
    <property type="match status" value="1"/>
</dbReference>
<reference evidence="10 11" key="1">
    <citation type="submission" date="2016-11" db="EMBL/GenBank/DDBJ databases">
        <title>Draft Genome Assembly of Colletotrichum chlorophyti a pathogen of herbaceous plants.</title>
        <authorList>
            <person name="Gan P."/>
            <person name="Narusaka M."/>
            <person name="Tsushima A."/>
            <person name="Narusaka Y."/>
            <person name="Takano Y."/>
            <person name="Shirasu K."/>
        </authorList>
    </citation>
    <scope>NUCLEOTIDE SEQUENCE [LARGE SCALE GENOMIC DNA]</scope>
    <source>
        <strain evidence="10 11">NTL11</strain>
    </source>
</reference>
<dbReference type="CDD" id="cd00067">
    <property type="entry name" value="GAL4"/>
    <property type="match status" value="1"/>
</dbReference>
<keyword evidence="11" id="KW-1185">Reference proteome</keyword>
<feature type="compositionally biased region" description="Polar residues" evidence="8">
    <location>
        <begin position="689"/>
        <end position="698"/>
    </location>
</feature>
<dbReference type="EMBL" id="MPGH01000204">
    <property type="protein sequence ID" value="OLN83263.1"/>
    <property type="molecule type" value="Genomic_DNA"/>
</dbReference>
<evidence type="ECO:0000256" key="6">
    <source>
        <dbReference type="ARBA" id="ARBA00023163"/>
    </source>
</evidence>
<dbReference type="InterPro" id="IPR007219">
    <property type="entry name" value="XnlR_reg_dom"/>
</dbReference>
<name>A0A1Q8RGG0_9PEZI</name>
<proteinExistence type="predicted"/>
<dbReference type="GO" id="GO:0005634">
    <property type="term" value="C:nucleus"/>
    <property type="evidence" value="ECO:0007669"/>
    <property type="project" value="UniProtKB-SubCell"/>
</dbReference>
<evidence type="ECO:0000256" key="3">
    <source>
        <dbReference type="ARBA" id="ARBA00022833"/>
    </source>
</evidence>
<evidence type="ECO:0000313" key="11">
    <source>
        <dbReference type="Proteomes" id="UP000186583"/>
    </source>
</evidence>
<feature type="region of interest" description="Disordered" evidence="8">
    <location>
        <begin position="126"/>
        <end position="187"/>
    </location>
</feature>
<feature type="region of interest" description="Disordered" evidence="8">
    <location>
        <begin position="234"/>
        <end position="255"/>
    </location>
</feature>
<dbReference type="STRING" id="708187.A0A1Q8RGG0"/>
<dbReference type="GO" id="GO:0008270">
    <property type="term" value="F:zinc ion binding"/>
    <property type="evidence" value="ECO:0007669"/>
    <property type="project" value="InterPro"/>
</dbReference>
<evidence type="ECO:0000256" key="2">
    <source>
        <dbReference type="ARBA" id="ARBA00022723"/>
    </source>
</evidence>
<accession>A0A1Q8RGG0</accession>
<keyword evidence="6" id="KW-0804">Transcription</keyword>
<keyword evidence="3" id="KW-0862">Zinc</keyword>